<dbReference type="EMBL" id="CP163434">
    <property type="protein sequence ID" value="XDQ23192.1"/>
    <property type="molecule type" value="Genomic_DNA"/>
</dbReference>
<evidence type="ECO:0000256" key="1">
    <source>
        <dbReference type="SAM" id="Phobius"/>
    </source>
</evidence>
<organism evidence="2">
    <name type="scientific">Streptomyces sp. R17</name>
    <dbReference type="NCBI Taxonomy" id="3238626"/>
    <lineage>
        <taxon>Bacteria</taxon>
        <taxon>Bacillati</taxon>
        <taxon>Actinomycetota</taxon>
        <taxon>Actinomycetes</taxon>
        <taxon>Kitasatosporales</taxon>
        <taxon>Streptomycetaceae</taxon>
        <taxon>Streptomyces</taxon>
    </lineage>
</organism>
<reference evidence="2" key="1">
    <citation type="submission" date="2024-07" db="EMBL/GenBank/DDBJ databases">
        <authorList>
            <person name="Yu S.T."/>
        </authorList>
    </citation>
    <scope>NUCLEOTIDE SEQUENCE</scope>
    <source>
        <strain evidence="2">R17</strain>
        <plasmid evidence="2">unnamed1</plasmid>
    </source>
</reference>
<feature type="transmembrane region" description="Helical" evidence="1">
    <location>
        <begin position="12"/>
        <end position="35"/>
    </location>
</feature>
<keyword evidence="1" id="KW-0472">Membrane</keyword>
<accession>A0AB39NY85</accession>
<protein>
    <submittedName>
        <fullName evidence="2">Uncharacterized protein</fullName>
    </submittedName>
</protein>
<geneLocation type="plasmid" evidence="2">
    <name>unnamed1</name>
</geneLocation>
<dbReference type="RefSeq" id="WP_369153728.1">
    <property type="nucleotide sequence ID" value="NZ_CP163434.1"/>
</dbReference>
<keyword evidence="1" id="KW-0812">Transmembrane</keyword>
<feature type="transmembrane region" description="Helical" evidence="1">
    <location>
        <begin position="90"/>
        <end position="107"/>
    </location>
</feature>
<keyword evidence="2" id="KW-0614">Plasmid</keyword>
<sequence length="118" mass="12375">MSSFSPSRFRRIAAAASLFSVIVVAVGVLVLVLSVSLPEAWWPRTGEAFAAEDRSVRRDPCGLIAGPAMAYCERDSAVSASAGRHDVAGAVWRAVPAGAGLAALVIWRGRTAPRRGRG</sequence>
<keyword evidence="1" id="KW-1133">Transmembrane helix</keyword>
<evidence type="ECO:0000313" key="2">
    <source>
        <dbReference type="EMBL" id="XDQ23192.1"/>
    </source>
</evidence>
<name>A0AB39NY85_9ACTN</name>
<proteinExistence type="predicted"/>
<gene>
    <name evidence="2" type="ORF">AB5J48_34185</name>
</gene>
<dbReference type="AlphaFoldDB" id="A0AB39NY85"/>